<evidence type="ECO:0000313" key="1">
    <source>
        <dbReference type="EMBL" id="SFF08355.1"/>
    </source>
</evidence>
<dbReference type="RefSeq" id="WP_010526143.1">
    <property type="nucleotide sequence ID" value="NZ_AFSL01000004.1"/>
</dbReference>
<dbReference type="OrthoDB" id="1119542at2"/>
<evidence type="ECO:0000313" key="2">
    <source>
        <dbReference type="Proteomes" id="UP000181976"/>
    </source>
</evidence>
<dbReference type="STRING" id="385682.SAMN05444380_1357"/>
<protein>
    <submittedName>
        <fullName evidence="1">Uncharacterized protein</fullName>
    </submittedName>
</protein>
<keyword evidence="2" id="KW-1185">Reference proteome</keyword>
<proteinExistence type="predicted"/>
<gene>
    <name evidence="1" type="ORF">SAMN05444380_1357</name>
</gene>
<dbReference type="Proteomes" id="UP000181976">
    <property type="component" value="Unassembled WGS sequence"/>
</dbReference>
<sequence length="174" mass="20127">MKVKQFILLLAIISSTDVFSQIKYKNTLSEIYETFQMEDGAIKYVRYNKPGKKILIYDLDQTLWREVSLPLPKGHTLEEIKHVSVDKFNNDTLVEVIYSCVHYSNLDSFEDPEKLSNSATYTLNIVNETGESLLKVPNSNSLKIFETQKDKNMLIFRHSQDGFIGKDETLIFSF</sequence>
<dbReference type="AlphaFoldDB" id="A0A1I2FSR7"/>
<dbReference type="InParanoid" id="A0A1I2FSR7"/>
<dbReference type="eggNOG" id="ENOG5033Z32">
    <property type="taxonomic scope" value="Bacteria"/>
</dbReference>
<organism evidence="1 2">
    <name type="scientific">Thermophagus xiamenensis</name>
    <dbReference type="NCBI Taxonomy" id="385682"/>
    <lineage>
        <taxon>Bacteria</taxon>
        <taxon>Pseudomonadati</taxon>
        <taxon>Bacteroidota</taxon>
        <taxon>Bacteroidia</taxon>
        <taxon>Marinilabiliales</taxon>
        <taxon>Marinilabiliaceae</taxon>
        <taxon>Thermophagus</taxon>
    </lineage>
</organism>
<reference evidence="1 2" key="1">
    <citation type="submission" date="2016-10" db="EMBL/GenBank/DDBJ databases">
        <authorList>
            <person name="de Groot N.N."/>
        </authorList>
    </citation>
    <scope>NUCLEOTIDE SEQUENCE [LARGE SCALE GENOMIC DNA]</scope>
    <source>
        <strain evidence="1 2">DSM 19012</strain>
    </source>
</reference>
<dbReference type="EMBL" id="FONA01000035">
    <property type="protein sequence ID" value="SFF08355.1"/>
    <property type="molecule type" value="Genomic_DNA"/>
</dbReference>
<accession>A0A1I2FSR7</accession>
<name>A0A1I2FSR7_9BACT</name>